<dbReference type="OrthoDB" id="287393at2759"/>
<accession>A0A871R775</accession>
<dbReference type="GO" id="GO:0000447">
    <property type="term" value="P:endonucleolytic cleavage in ITS1 to separate SSU-rRNA from 5.8S rRNA and LSU-rRNA from tricistronic rRNA transcript (SSU-rRNA, 5.8S rRNA, LSU-rRNA)"/>
    <property type="evidence" value="ECO:0007669"/>
    <property type="project" value="TreeGrafter"/>
</dbReference>
<evidence type="ECO:0000256" key="6">
    <source>
        <dbReference type="ARBA" id="ARBA00023242"/>
    </source>
</evidence>
<sequence length="367" mass="42749">METDIENKNKKLDESIYGVNTSGSDSEEEEEETKHEEVEVDQGKRFKAKRAQSRFAESESESESEGENENENESEDKSGDKSKDEEEDKSEDEKDENSEKQIEEDQYKEEYDEIEEMEKQLANEGTFGIHKMKKLTPEQLEKAQKRIKRSGVVYLSSMPPYMKPTKLRQIMERFGGVGRIFLKPEDTKSHKSRVKSGGNKKRKFDEGWCEFKSRKAAKLAAETLNGNIIGGKKRGFYHDDILNVKYLRGFKWGDLTRALNREKEVRESKMEAELARERRMNKAFIENVETSKKFNNIRRQRSKKRQREENEPSGAKRQEVQPKPEIRRTFKQRSVVTNRAGAKESDKLASRSSNQHKKLESVLGKLF</sequence>
<name>A0A871R775_DEKBR</name>
<reference evidence="11" key="1">
    <citation type="submission" date="2020-10" db="EMBL/GenBank/DDBJ databases">
        <authorList>
            <person name="Palmer J.M."/>
        </authorList>
    </citation>
    <scope>NUCLEOTIDE SEQUENCE</scope>
    <source>
        <strain evidence="11">UCD 2041</strain>
    </source>
</reference>
<feature type="compositionally biased region" description="Basic and acidic residues" evidence="9">
    <location>
        <begin position="32"/>
        <end position="44"/>
    </location>
</feature>
<dbReference type="PANTHER" id="PTHR12311:SF7">
    <property type="entry name" value="ACTIVATOR OF BASAL TRANSCRIPTION 1"/>
    <property type="match status" value="1"/>
</dbReference>
<reference evidence="11" key="2">
    <citation type="journal article" name="BMC Genomics">
        <title>New genome assemblies reveal patterns of domestication and adaptation across Brettanomyces (Dekkera) species.</title>
        <authorList>
            <person name="Roach M.J."/>
            <person name="Borneman A.R."/>
        </authorList>
    </citation>
    <scope>NUCLEOTIDE SEQUENCE</scope>
    <source>
        <strain evidence="11">UCD 2041</strain>
    </source>
</reference>
<evidence type="ECO:0000256" key="7">
    <source>
        <dbReference type="ARBA" id="ARBA00032634"/>
    </source>
</evidence>
<evidence type="ECO:0000259" key="10">
    <source>
        <dbReference type="PROSITE" id="PS50102"/>
    </source>
</evidence>
<evidence type="ECO:0000256" key="2">
    <source>
        <dbReference type="ARBA" id="ARBA00005819"/>
    </source>
</evidence>
<feature type="compositionally biased region" description="Acidic residues" evidence="9">
    <location>
        <begin position="58"/>
        <end position="74"/>
    </location>
</feature>
<feature type="compositionally biased region" description="Basic and acidic residues" evidence="9">
    <location>
        <begin position="1"/>
        <end position="14"/>
    </location>
</feature>
<evidence type="ECO:0000256" key="5">
    <source>
        <dbReference type="ARBA" id="ARBA00022884"/>
    </source>
</evidence>
<proteinExistence type="inferred from homology"/>
<dbReference type="InterPro" id="IPR000504">
    <property type="entry name" value="RRM_dom"/>
</dbReference>
<evidence type="ECO:0000256" key="8">
    <source>
        <dbReference type="PROSITE-ProRule" id="PRU00176"/>
    </source>
</evidence>
<feature type="compositionally biased region" description="Basic residues" evidence="9">
    <location>
        <begin position="295"/>
        <end position="305"/>
    </location>
</feature>
<feature type="compositionally biased region" description="Basic and acidic residues" evidence="9">
    <location>
        <begin position="306"/>
        <end position="328"/>
    </location>
</feature>
<dbReference type="GO" id="GO:0034462">
    <property type="term" value="P:small-subunit processome assembly"/>
    <property type="evidence" value="ECO:0007669"/>
    <property type="project" value="TreeGrafter"/>
</dbReference>
<dbReference type="GO" id="GO:0000480">
    <property type="term" value="P:endonucleolytic cleavage in 5'-ETS of tricistronic rRNA transcript (SSU-rRNA, 5.8S rRNA, LSU-rRNA)"/>
    <property type="evidence" value="ECO:0007669"/>
    <property type="project" value="TreeGrafter"/>
</dbReference>
<comment type="subcellular location">
    <subcellularLocation>
        <location evidence="1">Nucleus</location>
        <location evidence="1">Nucleolus</location>
    </subcellularLocation>
</comment>
<feature type="compositionally biased region" description="Acidic residues" evidence="9">
    <location>
        <begin position="85"/>
        <end position="96"/>
    </location>
</feature>
<dbReference type="SUPFAM" id="SSF54928">
    <property type="entry name" value="RNA-binding domain, RBD"/>
    <property type="match status" value="1"/>
</dbReference>
<dbReference type="CDD" id="cd12263">
    <property type="entry name" value="RRM_ABT1_like"/>
    <property type="match status" value="1"/>
</dbReference>
<evidence type="ECO:0000256" key="9">
    <source>
        <dbReference type="SAM" id="MobiDB-lite"/>
    </source>
</evidence>
<evidence type="ECO:0000256" key="3">
    <source>
        <dbReference type="ARBA" id="ARBA00013906"/>
    </source>
</evidence>
<dbReference type="GeneID" id="64574662"/>
<protein>
    <recommendedName>
        <fullName evidence="3">Pre-rRNA-processing protein ESF2</fullName>
    </recommendedName>
    <alternativeName>
        <fullName evidence="7">18S rRNA factor 2</fullName>
    </alternativeName>
    <alternativeName>
        <fullName evidence="4">Pre-rRNA-processing protein esf2</fullName>
    </alternativeName>
</protein>
<evidence type="ECO:0000313" key="11">
    <source>
        <dbReference type="EMBL" id="QOU22557.1"/>
    </source>
</evidence>
<dbReference type="InterPro" id="IPR012677">
    <property type="entry name" value="Nucleotide-bd_a/b_plait_sf"/>
</dbReference>
<dbReference type="Gene3D" id="3.30.70.330">
    <property type="match status" value="1"/>
</dbReference>
<dbReference type="PROSITE" id="PS50102">
    <property type="entry name" value="RRM"/>
    <property type="match status" value="1"/>
</dbReference>
<keyword evidence="5 8" id="KW-0694">RNA-binding</keyword>
<dbReference type="InterPro" id="IPR039119">
    <property type="entry name" value="ABT1/Esf2"/>
</dbReference>
<feature type="compositionally biased region" description="Basic and acidic residues" evidence="9">
    <location>
        <begin position="75"/>
        <end position="84"/>
    </location>
</feature>
<dbReference type="EMBL" id="CP063137">
    <property type="protein sequence ID" value="QOU22557.1"/>
    <property type="molecule type" value="Genomic_DNA"/>
</dbReference>
<organism evidence="11 12">
    <name type="scientific">Dekkera bruxellensis</name>
    <name type="common">Brettanomyces custersii</name>
    <dbReference type="NCBI Taxonomy" id="5007"/>
    <lineage>
        <taxon>Eukaryota</taxon>
        <taxon>Fungi</taxon>
        <taxon>Dikarya</taxon>
        <taxon>Ascomycota</taxon>
        <taxon>Saccharomycotina</taxon>
        <taxon>Pichiomycetes</taxon>
        <taxon>Pichiales</taxon>
        <taxon>Pichiaceae</taxon>
        <taxon>Brettanomyces</taxon>
    </lineage>
</organism>
<feature type="domain" description="RRM" evidence="10">
    <location>
        <begin position="151"/>
        <end position="249"/>
    </location>
</feature>
<dbReference type="KEGG" id="bbrx:BRETT_002738"/>
<dbReference type="GO" id="GO:0003723">
    <property type="term" value="F:RNA binding"/>
    <property type="evidence" value="ECO:0007669"/>
    <property type="project" value="UniProtKB-UniRule"/>
</dbReference>
<dbReference type="Proteomes" id="UP000663131">
    <property type="component" value="Chromosome 9"/>
</dbReference>
<feature type="compositionally biased region" description="Basic and acidic residues" evidence="9">
    <location>
        <begin position="97"/>
        <end position="109"/>
    </location>
</feature>
<dbReference type="GO" id="GO:0005730">
    <property type="term" value="C:nucleolus"/>
    <property type="evidence" value="ECO:0007669"/>
    <property type="project" value="UniProtKB-SubCell"/>
</dbReference>
<dbReference type="PANTHER" id="PTHR12311">
    <property type="entry name" value="ACTIVATOR OF BASAL TRANSCRIPTION 1"/>
    <property type="match status" value="1"/>
</dbReference>
<comment type="similarity">
    <text evidence="2">Belongs to the ESF2/ABP1 family.</text>
</comment>
<dbReference type="AlphaFoldDB" id="A0A871R775"/>
<dbReference type="RefSeq" id="XP_041139050.1">
    <property type="nucleotide sequence ID" value="XM_041281259.1"/>
</dbReference>
<gene>
    <name evidence="11" type="ORF">BRETT_002738</name>
</gene>
<feature type="region of interest" description="Disordered" evidence="9">
    <location>
        <begin position="291"/>
        <end position="367"/>
    </location>
</feature>
<dbReference type="InterPro" id="IPR034353">
    <property type="entry name" value="ABT1/ESF2_RRM"/>
</dbReference>
<evidence type="ECO:0000313" key="12">
    <source>
        <dbReference type="Proteomes" id="UP000663131"/>
    </source>
</evidence>
<keyword evidence="6" id="KW-0539">Nucleus</keyword>
<dbReference type="SMART" id="SM00360">
    <property type="entry name" value="RRM"/>
    <property type="match status" value="1"/>
</dbReference>
<dbReference type="InterPro" id="IPR035979">
    <property type="entry name" value="RBD_domain_sf"/>
</dbReference>
<dbReference type="GO" id="GO:0000472">
    <property type="term" value="P:endonucleolytic cleavage to generate mature 5'-end of SSU-rRNA from (SSU-rRNA, 5.8S rRNA, LSU-rRNA)"/>
    <property type="evidence" value="ECO:0007669"/>
    <property type="project" value="TreeGrafter"/>
</dbReference>
<feature type="region of interest" description="Disordered" evidence="9">
    <location>
        <begin position="1"/>
        <end position="121"/>
    </location>
</feature>
<evidence type="ECO:0000256" key="1">
    <source>
        <dbReference type="ARBA" id="ARBA00004604"/>
    </source>
</evidence>
<evidence type="ECO:0000256" key="4">
    <source>
        <dbReference type="ARBA" id="ARBA00021800"/>
    </source>
</evidence>